<keyword evidence="1" id="KW-0808">Transferase</keyword>
<protein>
    <submittedName>
        <fullName evidence="4">Ribosomal protein S18 acetylase RimI-like enzyme</fullName>
    </submittedName>
</protein>
<evidence type="ECO:0000259" key="3">
    <source>
        <dbReference type="PROSITE" id="PS51186"/>
    </source>
</evidence>
<keyword evidence="5" id="KW-1185">Reference proteome</keyword>
<keyword evidence="4" id="KW-0687">Ribonucleoprotein</keyword>
<organism evidence="4 5">
    <name type="scientific">Lapillicoccus jejuensis</name>
    <dbReference type="NCBI Taxonomy" id="402171"/>
    <lineage>
        <taxon>Bacteria</taxon>
        <taxon>Bacillati</taxon>
        <taxon>Actinomycetota</taxon>
        <taxon>Actinomycetes</taxon>
        <taxon>Micrococcales</taxon>
        <taxon>Intrasporangiaceae</taxon>
        <taxon>Lapillicoccus</taxon>
    </lineage>
</organism>
<evidence type="ECO:0000256" key="2">
    <source>
        <dbReference type="ARBA" id="ARBA00023315"/>
    </source>
</evidence>
<dbReference type="OrthoDB" id="4119890at2"/>
<dbReference type="EMBL" id="VFMN01000001">
    <property type="protein sequence ID" value="TQJ09655.1"/>
    <property type="molecule type" value="Genomic_DNA"/>
</dbReference>
<dbReference type="Gene3D" id="3.40.630.30">
    <property type="match status" value="1"/>
</dbReference>
<comment type="caution">
    <text evidence="4">The sequence shown here is derived from an EMBL/GenBank/DDBJ whole genome shotgun (WGS) entry which is preliminary data.</text>
</comment>
<dbReference type="RefSeq" id="WP_141848987.1">
    <property type="nucleotide sequence ID" value="NZ_BAAAPR010000009.1"/>
</dbReference>
<evidence type="ECO:0000313" key="5">
    <source>
        <dbReference type="Proteomes" id="UP000317893"/>
    </source>
</evidence>
<dbReference type="PANTHER" id="PTHR43877">
    <property type="entry name" value="AMINOALKYLPHOSPHONATE N-ACETYLTRANSFERASE-RELATED-RELATED"/>
    <property type="match status" value="1"/>
</dbReference>
<dbReference type="PROSITE" id="PS51186">
    <property type="entry name" value="GNAT"/>
    <property type="match status" value="1"/>
</dbReference>
<proteinExistence type="predicted"/>
<dbReference type="InterPro" id="IPR050832">
    <property type="entry name" value="Bact_Acetyltransf"/>
</dbReference>
<evidence type="ECO:0000256" key="1">
    <source>
        <dbReference type="ARBA" id="ARBA00022679"/>
    </source>
</evidence>
<keyword evidence="4" id="KW-0689">Ribosomal protein</keyword>
<dbReference type="Pfam" id="PF00583">
    <property type="entry name" value="Acetyltransf_1"/>
    <property type="match status" value="1"/>
</dbReference>
<dbReference type="CDD" id="cd04301">
    <property type="entry name" value="NAT_SF"/>
    <property type="match status" value="1"/>
</dbReference>
<sequence>MRITPLDLADDVACRRAYDAGVSAIVLDRPWISPASLAEALVDWRHPEPGIRQEMVVALGDGDDGLPLDAVAGTATLWLSDDDNTDKAWVEVRVHADHRRRGVGRALVEHLVARARAEGRVEVLADLAVPVTDRADLVGHPYVAFAQALGFEQVAVDVNRHLELPVADEALDALEERARPRWEGRYSLQTHVDGVPEELRQGLCDAMNRLATDAPSGDVDFEPESLTPAKYAHNLKVLREQGRHRLTTIAVEDATGVVAAYTDLVLPAEPNPVVWQWGTLVVAEHRGHALGTAVKVANLRRLQADHPARERVVTGNNDTNRWMIDVNEAMGFRVRELCPEVRRRLEPAGA</sequence>
<dbReference type="GO" id="GO:0016747">
    <property type="term" value="F:acyltransferase activity, transferring groups other than amino-acyl groups"/>
    <property type="evidence" value="ECO:0007669"/>
    <property type="project" value="InterPro"/>
</dbReference>
<reference evidence="4 5" key="1">
    <citation type="submission" date="2019-06" db="EMBL/GenBank/DDBJ databases">
        <title>Sequencing the genomes of 1000 actinobacteria strains.</title>
        <authorList>
            <person name="Klenk H.-P."/>
        </authorList>
    </citation>
    <scope>NUCLEOTIDE SEQUENCE [LARGE SCALE GENOMIC DNA]</scope>
    <source>
        <strain evidence="4 5">DSM 18607</strain>
    </source>
</reference>
<dbReference type="SUPFAM" id="SSF55729">
    <property type="entry name" value="Acyl-CoA N-acyltransferases (Nat)"/>
    <property type="match status" value="2"/>
</dbReference>
<dbReference type="InterPro" id="IPR000182">
    <property type="entry name" value="GNAT_dom"/>
</dbReference>
<evidence type="ECO:0000313" key="4">
    <source>
        <dbReference type="EMBL" id="TQJ09655.1"/>
    </source>
</evidence>
<accession>A0A542E2U5</accession>
<dbReference type="InterPro" id="IPR016181">
    <property type="entry name" value="Acyl_CoA_acyltransferase"/>
</dbReference>
<gene>
    <name evidence="4" type="ORF">FB458_2768</name>
</gene>
<keyword evidence="2" id="KW-0012">Acyltransferase</keyword>
<dbReference type="GO" id="GO:0005840">
    <property type="term" value="C:ribosome"/>
    <property type="evidence" value="ECO:0007669"/>
    <property type="project" value="UniProtKB-KW"/>
</dbReference>
<name>A0A542E2U5_9MICO</name>
<dbReference type="Proteomes" id="UP000317893">
    <property type="component" value="Unassembled WGS sequence"/>
</dbReference>
<dbReference type="AlphaFoldDB" id="A0A542E2U5"/>
<feature type="domain" description="N-acetyltransferase" evidence="3">
    <location>
        <begin position="1"/>
        <end position="175"/>
    </location>
</feature>